<gene>
    <name evidence="1" type="ORF">HMPREF0554_0120</name>
</gene>
<evidence type="ECO:0000313" key="1">
    <source>
        <dbReference type="EMBL" id="EEY34966.1"/>
    </source>
</evidence>
<sequence>MAGAGFAVGASGVGAVLSNVFGNTADQMEGKEE</sequence>
<reference evidence="1 2" key="1">
    <citation type="submission" date="2009-10" db="EMBL/GenBank/DDBJ databases">
        <authorList>
            <person name="Harkins D.M."/>
            <person name="Madupu R."/>
            <person name="Durkin A.S."/>
            <person name="Torralba M."/>
            <person name="Methe B."/>
            <person name="Sutton G.G."/>
            <person name="Strausberg R.L."/>
            <person name="Nelson K.E."/>
        </authorList>
    </citation>
    <scope>NUCLEOTIDE SEQUENCE [LARGE SCALE GENOMIC DNA]</scope>
    <source>
        <strain evidence="1 2">F0264</strain>
    </source>
</reference>
<feature type="non-terminal residue" evidence="1">
    <location>
        <position position="33"/>
    </location>
</feature>
<accession>D0GLR9</accession>
<proteinExistence type="predicted"/>
<organism evidence="1 2">
    <name type="scientific">Pseudoleptotrichia goodfellowii F0264</name>
    <dbReference type="NCBI Taxonomy" id="596323"/>
    <lineage>
        <taxon>Bacteria</taxon>
        <taxon>Fusobacteriati</taxon>
        <taxon>Fusobacteriota</taxon>
        <taxon>Fusobacteriia</taxon>
        <taxon>Fusobacteriales</taxon>
        <taxon>Leptotrichiaceae</taxon>
        <taxon>Pseudoleptotrichia</taxon>
    </lineage>
</organism>
<dbReference type="Proteomes" id="UP000004226">
    <property type="component" value="Unassembled WGS sequence"/>
</dbReference>
<protein>
    <submittedName>
        <fullName evidence="1">Uncharacterized protein</fullName>
    </submittedName>
</protein>
<name>D0GLR9_9FUSO</name>
<keyword evidence="2" id="KW-1185">Reference proteome</keyword>
<evidence type="ECO:0000313" key="2">
    <source>
        <dbReference type="Proteomes" id="UP000004226"/>
    </source>
</evidence>
<comment type="caution">
    <text evidence="1">The sequence shown here is derived from an EMBL/GenBank/DDBJ whole genome shotgun (WGS) entry which is preliminary data.</text>
</comment>
<dbReference type="EMBL" id="ADAD01000124">
    <property type="protein sequence ID" value="EEY34966.1"/>
    <property type="molecule type" value="Genomic_DNA"/>
</dbReference>
<dbReference type="AlphaFoldDB" id="D0GLR9"/>